<feature type="compositionally biased region" description="Gly residues" evidence="1">
    <location>
        <begin position="1"/>
        <end position="14"/>
    </location>
</feature>
<keyword evidence="3" id="KW-1185">Reference proteome</keyword>
<evidence type="ECO:0000313" key="2">
    <source>
        <dbReference type="EMBL" id="CAK0876462.1"/>
    </source>
</evidence>
<name>A0ABN9VWL0_9DINO</name>
<feature type="region of interest" description="Disordered" evidence="1">
    <location>
        <begin position="1"/>
        <end position="32"/>
    </location>
</feature>
<sequence length="146" mass="15560">RAGEGRSSGGGGAGALRARRPPRAGAAAMPQPAPCSFNEAFERVLLDRTGVKMTRGKFVKEHMDKELQLARKVEGFAVEGGAKDEQIGGTSIVEGAQKAWSADSEELMGLVRPLGPRNPNLASEAFLKPFFRDLNLSGARGARRKV</sequence>
<protein>
    <submittedName>
        <fullName evidence="2">Uncharacterized protein</fullName>
    </submittedName>
</protein>
<comment type="caution">
    <text evidence="2">The sequence shown here is derived from an EMBL/GenBank/DDBJ whole genome shotgun (WGS) entry which is preliminary data.</text>
</comment>
<organism evidence="2 3">
    <name type="scientific">Prorocentrum cordatum</name>
    <dbReference type="NCBI Taxonomy" id="2364126"/>
    <lineage>
        <taxon>Eukaryota</taxon>
        <taxon>Sar</taxon>
        <taxon>Alveolata</taxon>
        <taxon>Dinophyceae</taxon>
        <taxon>Prorocentrales</taxon>
        <taxon>Prorocentraceae</taxon>
        <taxon>Prorocentrum</taxon>
    </lineage>
</organism>
<accession>A0ABN9VWL0</accession>
<dbReference type="Proteomes" id="UP001189429">
    <property type="component" value="Unassembled WGS sequence"/>
</dbReference>
<evidence type="ECO:0000256" key="1">
    <source>
        <dbReference type="SAM" id="MobiDB-lite"/>
    </source>
</evidence>
<feature type="non-terminal residue" evidence="2">
    <location>
        <position position="146"/>
    </location>
</feature>
<feature type="non-terminal residue" evidence="2">
    <location>
        <position position="1"/>
    </location>
</feature>
<gene>
    <name evidence="2" type="ORF">PCOR1329_LOCUS60821</name>
</gene>
<reference evidence="2" key="1">
    <citation type="submission" date="2023-10" db="EMBL/GenBank/DDBJ databases">
        <authorList>
            <person name="Chen Y."/>
            <person name="Shah S."/>
            <person name="Dougan E. K."/>
            <person name="Thang M."/>
            <person name="Chan C."/>
        </authorList>
    </citation>
    <scope>NUCLEOTIDE SEQUENCE [LARGE SCALE GENOMIC DNA]</scope>
</reference>
<evidence type="ECO:0000313" key="3">
    <source>
        <dbReference type="Proteomes" id="UP001189429"/>
    </source>
</evidence>
<proteinExistence type="predicted"/>
<dbReference type="EMBL" id="CAUYUJ010017628">
    <property type="protein sequence ID" value="CAK0876462.1"/>
    <property type="molecule type" value="Genomic_DNA"/>
</dbReference>